<evidence type="ECO:0000256" key="1">
    <source>
        <dbReference type="ARBA" id="ARBA00010092"/>
    </source>
</evidence>
<reference evidence="10" key="1">
    <citation type="submission" date="2021-03" db="EMBL/GenBank/DDBJ databases">
        <title>Revisited historic fungal species revealed as producer of novel bioactive compounds through whole genome sequencing and comparative genomics.</title>
        <authorList>
            <person name="Vignolle G.A."/>
            <person name="Hochenegger N."/>
            <person name="Mach R.L."/>
            <person name="Mach-Aigner A.R."/>
            <person name="Javad Rahimi M."/>
            <person name="Salim K.A."/>
            <person name="Chan C.M."/>
            <person name="Lim L.B.L."/>
            <person name="Cai F."/>
            <person name="Druzhinina I.S."/>
            <person name="U'Ren J.M."/>
            <person name="Derntl C."/>
        </authorList>
    </citation>
    <scope>NUCLEOTIDE SEQUENCE</scope>
    <source>
        <strain evidence="10">TUCIM 5799</strain>
    </source>
</reference>
<dbReference type="GO" id="GO:0052689">
    <property type="term" value="F:carboxylic ester hydrolase activity"/>
    <property type="evidence" value="ECO:0007669"/>
    <property type="project" value="UniProtKB-KW"/>
</dbReference>
<comment type="similarity">
    <text evidence="1">Belongs to the carbohydrate esterase 15 (CE15) family.</text>
</comment>
<organism evidence="10 11">
    <name type="scientific">Neoarthrinium moseri</name>
    <dbReference type="NCBI Taxonomy" id="1658444"/>
    <lineage>
        <taxon>Eukaryota</taxon>
        <taxon>Fungi</taxon>
        <taxon>Dikarya</taxon>
        <taxon>Ascomycota</taxon>
        <taxon>Pezizomycotina</taxon>
        <taxon>Sordariomycetes</taxon>
        <taxon>Xylariomycetidae</taxon>
        <taxon>Amphisphaeriales</taxon>
        <taxon>Apiosporaceae</taxon>
        <taxon>Neoarthrinium</taxon>
    </lineage>
</organism>
<evidence type="ECO:0000256" key="2">
    <source>
        <dbReference type="ARBA" id="ARBA00022487"/>
    </source>
</evidence>
<feature type="chain" id="PRO_5040381317" description="(4-O-methyl)-D-glucuronate--lignin esterase" evidence="8">
    <location>
        <begin position="18"/>
        <end position="353"/>
    </location>
</feature>
<keyword evidence="11" id="KW-1185">Reference proteome</keyword>
<comment type="catalytic activity">
    <reaction evidence="6">
        <text>a 4-O-methyl-alpha-D-glucuronosyl ester derivative + H2O = 4-O-methyl-alpha-D-glucuronate derivative + an alcohol + H(+)</text>
        <dbReference type="Rhea" id="RHEA:67452"/>
        <dbReference type="ChEBI" id="CHEBI:15377"/>
        <dbReference type="ChEBI" id="CHEBI:15378"/>
        <dbReference type="ChEBI" id="CHEBI:30879"/>
        <dbReference type="ChEBI" id="CHEBI:171667"/>
        <dbReference type="ChEBI" id="CHEBI:171668"/>
        <dbReference type="EC" id="3.1.1.117"/>
    </reaction>
    <physiologicalReaction direction="left-to-right" evidence="6">
        <dbReference type="Rhea" id="RHEA:67453"/>
    </physiologicalReaction>
</comment>
<dbReference type="EC" id="3.1.1.117" evidence="7"/>
<gene>
    <name evidence="10" type="ORF">JX265_011941</name>
</gene>
<dbReference type="InterPro" id="IPR054579">
    <property type="entry name" value="GCE-like_dom"/>
</dbReference>
<dbReference type="Proteomes" id="UP000829685">
    <property type="component" value="Unassembled WGS sequence"/>
</dbReference>
<evidence type="ECO:0000259" key="9">
    <source>
        <dbReference type="Pfam" id="PF22244"/>
    </source>
</evidence>
<dbReference type="EMBL" id="JAFIMR010000047">
    <property type="protein sequence ID" value="KAI1856044.1"/>
    <property type="molecule type" value="Genomic_DNA"/>
</dbReference>
<evidence type="ECO:0000256" key="7">
    <source>
        <dbReference type="ARBA" id="ARBA00026105"/>
    </source>
</evidence>
<comment type="caution">
    <text evidence="10">The sequence shown here is derived from an EMBL/GenBank/DDBJ whole genome shotgun (WGS) entry which is preliminary data.</text>
</comment>
<dbReference type="Gene3D" id="3.40.50.1820">
    <property type="entry name" value="alpha/beta hydrolase"/>
    <property type="match status" value="1"/>
</dbReference>
<feature type="domain" description="4-O-methyl-glucuronoyl methylesterase-like" evidence="9">
    <location>
        <begin position="95"/>
        <end position="324"/>
    </location>
</feature>
<dbReference type="InterPro" id="IPR029058">
    <property type="entry name" value="AB_hydrolase_fold"/>
</dbReference>
<dbReference type="AlphaFoldDB" id="A0A9P9WBH0"/>
<evidence type="ECO:0000256" key="8">
    <source>
        <dbReference type="SAM" id="SignalP"/>
    </source>
</evidence>
<evidence type="ECO:0000256" key="6">
    <source>
        <dbReference type="ARBA" id="ARBA00024511"/>
    </source>
</evidence>
<evidence type="ECO:0000313" key="10">
    <source>
        <dbReference type="EMBL" id="KAI1856044.1"/>
    </source>
</evidence>
<evidence type="ECO:0000256" key="3">
    <source>
        <dbReference type="ARBA" id="ARBA00022729"/>
    </source>
</evidence>
<keyword evidence="2" id="KW-0719">Serine esterase</keyword>
<feature type="signal peptide" evidence="8">
    <location>
        <begin position="1"/>
        <end position="17"/>
    </location>
</feature>
<keyword evidence="4" id="KW-0378">Hydrolase</keyword>
<proteinExistence type="inferred from homology"/>
<sequence>MRSSLLITCICAGFAASQEYSPTSAGCSIPTSASYPKAKKLPDPFLLSDGTRLSTKDQWSCKRAEIRDQIQRYELGTKPPKPTVSSTLSNNKITITSSEGGKSASFGVTLKLPSGNGPFPALIAFEGTSIPVPAGVAVITFPNHDVAADDPRGKGIFYNLYGSSHPAGALIAWAWGVSRTIDALEQLGSTTTKIDTSRLAVTGCSRNGKGALIAGAFDDRIALVLPQEGGSGGPGCWRIVADIKKNGTKTEDATQIVQGDSWFATAFSQYAPDTTQLPYDHHMLMALVAPRGLLVIENSGIDYLGPISTYGCSIAARIVYESLGVQNNMGVSQASRELRKTLLPSLHASLEPH</sequence>
<evidence type="ECO:0000256" key="4">
    <source>
        <dbReference type="ARBA" id="ARBA00022801"/>
    </source>
</evidence>
<protein>
    <recommendedName>
        <fullName evidence="7">(4-O-methyl)-D-glucuronate--lignin esterase</fullName>
        <ecNumber evidence="7">3.1.1.117</ecNumber>
    </recommendedName>
</protein>
<name>A0A9P9WBH0_9PEZI</name>
<dbReference type="Pfam" id="PF22244">
    <property type="entry name" value="GCE_fung"/>
    <property type="match status" value="1"/>
</dbReference>
<dbReference type="SUPFAM" id="SSF53474">
    <property type="entry name" value="alpha/beta-Hydrolases"/>
    <property type="match status" value="1"/>
</dbReference>
<evidence type="ECO:0000313" key="11">
    <source>
        <dbReference type="Proteomes" id="UP000829685"/>
    </source>
</evidence>
<keyword evidence="5" id="KW-0439">Lignin degradation</keyword>
<keyword evidence="3 8" id="KW-0732">Signal</keyword>
<accession>A0A9P9WBH0</accession>
<evidence type="ECO:0000256" key="5">
    <source>
        <dbReference type="ARBA" id="ARBA00023185"/>
    </source>
</evidence>
<dbReference type="GO" id="GO:0046274">
    <property type="term" value="P:lignin catabolic process"/>
    <property type="evidence" value="ECO:0007669"/>
    <property type="project" value="UniProtKB-KW"/>
</dbReference>